<dbReference type="Proteomes" id="UP000010472">
    <property type="component" value="Chromosome"/>
</dbReference>
<evidence type="ECO:0000313" key="2">
    <source>
        <dbReference type="EMBL" id="AFZ14620.1"/>
    </source>
</evidence>
<proteinExistence type="predicted"/>
<feature type="domain" description="SLH" evidence="1">
    <location>
        <begin position="365"/>
        <end position="428"/>
    </location>
</feature>
<dbReference type="InterPro" id="IPR006633">
    <property type="entry name" value="Carb-bd_sugar_hydrolysis-dom"/>
</dbReference>
<feature type="domain" description="SLH" evidence="1">
    <location>
        <begin position="488"/>
        <end position="552"/>
    </location>
</feature>
<dbReference type="NCBIfam" id="TIGR03804">
    <property type="entry name" value="para_beta_helix"/>
    <property type="match status" value="4"/>
</dbReference>
<dbReference type="InterPro" id="IPR022441">
    <property type="entry name" value="Para_beta_helix_rpt-2"/>
</dbReference>
<name>K9W599_9CYAN</name>
<dbReference type="EMBL" id="CP003620">
    <property type="protein sequence ID" value="AFZ14620.1"/>
    <property type="molecule type" value="Genomic_DNA"/>
</dbReference>
<dbReference type="PROSITE" id="PS51272">
    <property type="entry name" value="SLH"/>
    <property type="match status" value="3"/>
</dbReference>
<accession>K9W599</accession>
<dbReference type="AlphaFoldDB" id="K9W599"/>
<dbReference type="SMART" id="SM00710">
    <property type="entry name" value="PbH1"/>
    <property type="match status" value="6"/>
</dbReference>
<dbReference type="SMART" id="SM00722">
    <property type="entry name" value="CASH"/>
    <property type="match status" value="1"/>
</dbReference>
<dbReference type="Pfam" id="PF00395">
    <property type="entry name" value="SLH"/>
    <property type="match status" value="2"/>
</dbReference>
<dbReference type="Pfam" id="PF07602">
    <property type="entry name" value="DUF1565"/>
    <property type="match status" value="1"/>
</dbReference>
<dbReference type="Gene3D" id="2.160.20.10">
    <property type="entry name" value="Single-stranded right-handed beta-helix, Pectin lyase-like"/>
    <property type="match status" value="1"/>
</dbReference>
<feature type="domain" description="SLH" evidence="1">
    <location>
        <begin position="429"/>
        <end position="486"/>
    </location>
</feature>
<dbReference type="InterPro" id="IPR051465">
    <property type="entry name" value="Cell_Envelope_Struct_Comp"/>
</dbReference>
<dbReference type="RefSeq" id="WP_015204720.1">
    <property type="nucleotide sequence ID" value="NC_019753.1"/>
</dbReference>
<dbReference type="eggNOG" id="COG3420">
    <property type="taxonomic scope" value="Bacteria"/>
</dbReference>
<dbReference type="KEGG" id="cep:Cri9333_3810"/>
<dbReference type="InterPro" id="IPR011050">
    <property type="entry name" value="Pectin_lyase_fold/virulence"/>
</dbReference>
<gene>
    <name evidence="2" type="ORF">Cri9333_3810</name>
</gene>
<reference evidence="2 3" key="1">
    <citation type="submission" date="2012-06" db="EMBL/GenBank/DDBJ databases">
        <title>Finished chromosome of genome of Crinalium epipsammum PCC 9333.</title>
        <authorList>
            <consortium name="US DOE Joint Genome Institute"/>
            <person name="Gugger M."/>
            <person name="Coursin T."/>
            <person name="Rippka R."/>
            <person name="Tandeau De Marsac N."/>
            <person name="Huntemann M."/>
            <person name="Wei C.-L."/>
            <person name="Han J."/>
            <person name="Detter J.C."/>
            <person name="Han C."/>
            <person name="Tapia R."/>
            <person name="Davenport K."/>
            <person name="Daligault H."/>
            <person name="Erkkila T."/>
            <person name="Gu W."/>
            <person name="Munk A.C.C."/>
            <person name="Teshima H."/>
            <person name="Xu Y."/>
            <person name="Chain P."/>
            <person name="Chen A."/>
            <person name="Krypides N."/>
            <person name="Mavromatis K."/>
            <person name="Markowitz V."/>
            <person name="Szeto E."/>
            <person name="Ivanova N."/>
            <person name="Mikhailova N."/>
            <person name="Ovchinnikova G."/>
            <person name="Pagani I."/>
            <person name="Pati A."/>
            <person name="Goodwin L."/>
            <person name="Peters L."/>
            <person name="Pitluck S."/>
            <person name="Woyke T."/>
            <person name="Kerfeld C."/>
        </authorList>
    </citation>
    <scope>NUCLEOTIDE SEQUENCE [LARGE SCALE GENOMIC DNA]</scope>
    <source>
        <strain evidence="2 3">PCC 9333</strain>
    </source>
</reference>
<dbReference type="HOGENOM" id="CLU_023571_0_0_3"/>
<dbReference type="PANTHER" id="PTHR43308:SF5">
    <property type="entry name" value="S-LAYER PROTEIN _ PEPTIDOGLYCAN ENDO-BETA-N-ACETYLGLUCOSAMINIDASE"/>
    <property type="match status" value="1"/>
</dbReference>
<dbReference type="PATRIC" id="fig|1173022.3.peg.4102"/>
<dbReference type="STRING" id="1173022.Cri9333_3810"/>
<protein>
    <submittedName>
        <fullName evidence="2">Parallel beta-helix repeat protein</fullName>
    </submittedName>
</protein>
<dbReference type="PANTHER" id="PTHR43308">
    <property type="entry name" value="OUTER MEMBRANE PROTEIN ALPHA-RELATED"/>
    <property type="match status" value="1"/>
</dbReference>
<sequence>MKRQGEAQTSISLQSQVAATNKKLSLRASLLSALLLVSGGTMTLTALTQTASANGVTATAAVNSRVIYVNPATGTDSPNAGTSETAPLRSITSALLMATAGTVVQLAPGSYTANTGEIFPLVVPAGVTLKGNEATKGNGINITGGASYVSRIEATQSVTILASNDTVISGVTITNPIIRGTGLWLESSNATVTNNTFVNNKREGIFVTGSSAAIIDGNKFTQNSGNGITIGRTAKGEIRNNVFENTGFGISLSEEASPLIANNRITKNVDGIVAAYSTAPVLRNNVIESNQRDGIVVVSSAKPDLGTAANPGQNRIRNNGRYDLNNATRSNTLIAYGNDINQKQILGKVDFVGAVIAGNPAGDNSGSTTLKDVQGHWAQAYIQNLASQGVIAGFSDGTFRPNQPVTRAQFAAIINKAFAPAAERSATKFADVSSKSWAAAPIQTAYQGGFLQGYPGNKFLPEQPIAKVQVLVSLASGLKLRSENTSVLSVYSDANSIPNYALTAVAGATQQQMVVNYPIVNQLNPNQQATRAEVAAYVYQALVKSGRASAIPSDYLVRNPLTAQR</sequence>
<dbReference type="InterPro" id="IPR001119">
    <property type="entry name" value="SLH_dom"/>
</dbReference>
<dbReference type="SUPFAM" id="SSF51126">
    <property type="entry name" value="Pectin lyase-like"/>
    <property type="match status" value="1"/>
</dbReference>
<dbReference type="InterPro" id="IPR006626">
    <property type="entry name" value="PbH1"/>
</dbReference>
<organism evidence="2 3">
    <name type="scientific">Crinalium epipsammum PCC 9333</name>
    <dbReference type="NCBI Taxonomy" id="1173022"/>
    <lineage>
        <taxon>Bacteria</taxon>
        <taxon>Bacillati</taxon>
        <taxon>Cyanobacteriota</taxon>
        <taxon>Cyanophyceae</taxon>
        <taxon>Gomontiellales</taxon>
        <taxon>Gomontiellaceae</taxon>
        <taxon>Crinalium</taxon>
    </lineage>
</organism>
<dbReference type="OrthoDB" id="9759810at2"/>
<dbReference type="InterPro" id="IPR012334">
    <property type="entry name" value="Pectin_lyas_fold"/>
</dbReference>
<evidence type="ECO:0000259" key="1">
    <source>
        <dbReference type="PROSITE" id="PS51272"/>
    </source>
</evidence>
<evidence type="ECO:0000313" key="3">
    <source>
        <dbReference type="Proteomes" id="UP000010472"/>
    </source>
</evidence>
<dbReference type="InterPro" id="IPR011459">
    <property type="entry name" value="DUF1565"/>
</dbReference>
<keyword evidence="3" id="KW-1185">Reference proteome</keyword>